<gene>
    <name evidence="3" type="ORF">JBS370_LOCUS23018</name>
</gene>
<reference evidence="3" key="1">
    <citation type="submission" date="2021-02" db="EMBL/GenBank/DDBJ databases">
        <authorList>
            <person name="Nowell W R."/>
        </authorList>
    </citation>
    <scope>NUCLEOTIDE SEQUENCE</scope>
</reference>
<feature type="non-terminal residue" evidence="3">
    <location>
        <position position="1"/>
    </location>
</feature>
<dbReference type="Gene3D" id="2.120.10.30">
    <property type="entry name" value="TolB, C-terminal domain"/>
    <property type="match status" value="1"/>
</dbReference>
<dbReference type="SUPFAM" id="SSF48403">
    <property type="entry name" value="Ankyrin repeat"/>
    <property type="match status" value="1"/>
</dbReference>
<proteinExistence type="predicted"/>
<dbReference type="AlphaFoldDB" id="A0A819K801"/>
<dbReference type="Proteomes" id="UP000663836">
    <property type="component" value="Unassembled WGS sequence"/>
</dbReference>
<dbReference type="InterPro" id="IPR001258">
    <property type="entry name" value="NHL_repeat"/>
</dbReference>
<dbReference type="PROSITE" id="PS51125">
    <property type="entry name" value="NHL"/>
    <property type="match status" value="1"/>
</dbReference>
<name>A0A819K801_9BILA</name>
<dbReference type="SUPFAM" id="SSF101898">
    <property type="entry name" value="NHL repeat"/>
    <property type="match status" value="1"/>
</dbReference>
<evidence type="ECO:0000256" key="2">
    <source>
        <dbReference type="PROSITE-ProRule" id="PRU00504"/>
    </source>
</evidence>
<dbReference type="InterPro" id="IPR011042">
    <property type="entry name" value="6-blade_b-propeller_TolB-like"/>
</dbReference>
<evidence type="ECO:0000313" key="3">
    <source>
        <dbReference type="EMBL" id="CAF3941411.1"/>
    </source>
</evidence>
<accession>A0A819K801</accession>
<evidence type="ECO:0000313" key="4">
    <source>
        <dbReference type="Proteomes" id="UP000663836"/>
    </source>
</evidence>
<comment type="caution">
    <text evidence="3">The sequence shown here is derived from an EMBL/GenBank/DDBJ whole genome shotgun (WGS) entry which is preliminary data.</text>
</comment>
<feature type="repeat" description="NHL" evidence="2">
    <location>
        <begin position="16"/>
        <end position="55"/>
    </location>
</feature>
<organism evidence="3 4">
    <name type="scientific">Rotaria sordida</name>
    <dbReference type="NCBI Taxonomy" id="392033"/>
    <lineage>
        <taxon>Eukaryota</taxon>
        <taxon>Metazoa</taxon>
        <taxon>Spiralia</taxon>
        <taxon>Gnathifera</taxon>
        <taxon>Rotifera</taxon>
        <taxon>Eurotatoria</taxon>
        <taxon>Bdelloidea</taxon>
        <taxon>Philodinida</taxon>
        <taxon>Philodinidae</taxon>
        <taxon>Rotaria</taxon>
    </lineage>
</organism>
<sequence>MTWSKTAITIAGMADGTEGNGQNQLSHPYTLAIGQNHEIYIADSHNNRIQKWTMNSGTGTTVAGNADGSSGAQVNVQNCYGVSSLLLSTKSSNREFVQVLTKVTANVNIASQEKSSEENFLARQ</sequence>
<dbReference type="EMBL" id="CAJOBD010003320">
    <property type="protein sequence ID" value="CAF3941411.1"/>
    <property type="molecule type" value="Genomic_DNA"/>
</dbReference>
<evidence type="ECO:0008006" key="5">
    <source>
        <dbReference type="Google" id="ProtNLM"/>
    </source>
</evidence>
<dbReference type="InterPro" id="IPR036770">
    <property type="entry name" value="Ankyrin_rpt-contain_sf"/>
</dbReference>
<evidence type="ECO:0000256" key="1">
    <source>
        <dbReference type="ARBA" id="ARBA00022737"/>
    </source>
</evidence>
<protein>
    <recommendedName>
        <fullName evidence="5">NHL repeat containing protein</fullName>
    </recommendedName>
</protein>
<keyword evidence="1" id="KW-0677">Repeat</keyword>
<dbReference type="Pfam" id="PF01436">
    <property type="entry name" value="NHL"/>
    <property type="match status" value="1"/>
</dbReference>